<dbReference type="AlphaFoldDB" id="A0A813T0H9"/>
<proteinExistence type="predicted"/>
<evidence type="ECO:0000256" key="2">
    <source>
        <dbReference type="SAM" id="MobiDB-lite"/>
    </source>
</evidence>
<protein>
    <recommendedName>
        <fullName evidence="3">DUF5745 domain-containing protein</fullName>
    </recommendedName>
</protein>
<reference evidence="4" key="1">
    <citation type="submission" date="2021-02" db="EMBL/GenBank/DDBJ databases">
        <authorList>
            <person name="Nowell W R."/>
        </authorList>
    </citation>
    <scope>NUCLEOTIDE SEQUENCE</scope>
    <source>
        <strain evidence="4">Ploen Becks lab</strain>
    </source>
</reference>
<dbReference type="InterPro" id="IPR026619">
    <property type="entry name" value="CEP95"/>
</dbReference>
<feature type="coiled-coil region" evidence="1">
    <location>
        <begin position="379"/>
        <end position="411"/>
    </location>
</feature>
<dbReference type="InterPro" id="IPR044039">
    <property type="entry name" value="DUF5745"/>
</dbReference>
<evidence type="ECO:0000256" key="1">
    <source>
        <dbReference type="SAM" id="Coils"/>
    </source>
</evidence>
<feature type="region of interest" description="Disordered" evidence="2">
    <location>
        <begin position="181"/>
        <end position="215"/>
    </location>
</feature>
<dbReference type="OrthoDB" id="545730at2759"/>
<feature type="region of interest" description="Disordered" evidence="2">
    <location>
        <begin position="258"/>
        <end position="295"/>
    </location>
</feature>
<evidence type="ECO:0000313" key="4">
    <source>
        <dbReference type="EMBL" id="CAF0804458.1"/>
    </source>
</evidence>
<feature type="domain" description="DUF5745" evidence="3">
    <location>
        <begin position="99"/>
        <end position="153"/>
    </location>
</feature>
<feature type="coiled-coil region" evidence="1">
    <location>
        <begin position="455"/>
        <end position="510"/>
    </location>
</feature>
<dbReference type="PANTHER" id="PTHR22545">
    <property type="entry name" value="CENTROSOMAL PROTEIN OF 95 KDA"/>
    <property type="match status" value="1"/>
</dbReference>
<keyword evidence="1" id="KW-0175">Coiled coil</keyword>
<evidence type="ECO:0000259" key="3">
    <source>
        <dbReference type="Pfam" id="PF19016"/>
    </source>
</evidence>
<dbReference type="GO" id="GO:0000922">
    <property type="term" value="C:spindle pole"/>
    <property type="evidence" value="ECO:0007669"/>
    <property type="project" value="InterPro"/>
</dbReference>
<comment type="caution">
    <text evidence="4">The sequence shown here is derived from an EMBL/GenBank/DDBJ whole genome shotgun (WGS) entry which is preliminary data.</text>
</comment>
<feature type="compositionally biased region" description="Polar residues" evidence="2">
    <location>
        <begin position="189"/>
        <end position="208"/>
    </location>
</feature>
<gene>
    <name evidence="4" type="ORF">OXX778_LOCUS6642</name>
</gene>
<sequence>MSRISSFNELSTSSFSTLNSTRNSQSSLSVNSSIISTRNRVIKTSNELLLTCQTNPEHSSNVDNLPKYISSINQINSNLFIYFYECILGTPLLDKKYPAKSLDDEIHNVQSIIDSLSMDILHEDLSHIQANAICSNKPDLLSLEYLLDIMKSIQEWISSRLDSISTASNLTKSHLSQKSSFKSAKITPRKSSNNPTRSDSFNKITNRNLSRDRSTTLVSSLHSSLSLTKSQIKTPVQTPIKNKNSNLTLSGITNRKPLFESARSSSTPRSAVRSLSKDLKSNNSGPKRATSVVNTPRKPIQKQTINKSCLGQDSILSSILDDAPNTSAQALEHVLNKYSKQINWFEKVKQIDCTETKFEQFLNEAFRKQKLLIDIIKKEVILTQRLENLKRAKEEKNLEKAKKRDEVIEKARVKKYIDDLRAKEKSKMLKKRLDDELEIKKMYNETVRVKKDTLIELKKYNRDKSEERLNRQKNQIESMENYYKTQLELLNEQIIRERELTRQRENSQNKMVSQFKTQIKTKFESEIKCLQEQMYRENNFIFDRKPLNRINSDTFNVTNFCT</sequence>
<evidence type="ECO:0000313" key="5">
    <source>
        <dbReference type="Proteomes" id="UP000663879"/>
    </source>
</evidence>
<organism evidence="4 5">
    <name type="scientific">Brachionus calyciflorus</name>
    <dbReference type="NCBI Taxonomy" id="104777"/>
    <lineage>
        <taxon>Eukaryota</taxon>
        <taxon>Metazoa</taxon>
        <taxon>Spiralia</taxon>
        <taxon>Gnathifera</taxon>
        <taxon>Rotifera</taxon>
        <taxon>Eurotatoria</taxon>
        <taxon>Monogononta</taxon>
        <taxon>Pseudotrocha</taxon>
        <taxon>Ploima</taxon>
        <taxon>Brachionidae</taxon>
        <taxon>Brachionus</taxon>
    </lineage>
</organism>
<dbReference type="EMBL" id="CAJNOC010000800">
    <property type="protein sequence ID" value="CAF0804458.1"/>
    <property type="molecule type" value="Genomic_DNA"/>
</dbReference>
<dbReference type="GO" id="GO:0005813">
    <property type="term" value="C:centrosome"/>
    <property type="evidence" value="ECO:0007669"/>
    <property type="project" value="InterPro"/>
</dbReference>
<dbReference type="Pfam" id="PF19016">
    <property type="entry name" value="DUF5745"/>
    <property type="match status" value="1"/>
</dbReference>
<name>A0A813T0H9_9BILA</name>
<dbReference type="PANTHER" id="PTHR22545:SF0">
    <property type="entry name" value="CENTROSOMAL PROTEIN OF 95 KDA"/>
    <property type="match status" value="1"/>
</dbReference>
<keyword evidence="5" id="KW-1185">Reference proteome</keyword>
<dbReference type="Proteomes" id="UP000663879">
    <property type="component" value="Unassembled WGS sequence"/>
</dbReference>
<accession>A0A813T0H9</accession>